<gene>
    <name evidence="1" type="ORF">PoB_006644100</name>
</gene>
<organism evidence="1 2">
    <name type="scientific">Plakobranchus ocellatus</name>
    <dbReference type="NCBI Taxonomy" id="259542"/>
    <lineage>
        <taxon>Eukaryota</taxon>
        <taxon>Metazoa</taxon>
        <taxon>Spiralia</taxon>
        <taxon>Lophotrochozoa</taxon>
        <taxon>Mollusca</taxon>
        <taxon>Gastropoda</taxon>
        <taxon>Heterobranchia</taxon>
        <taxon>Euthyneura</taxon>
        <taxon>Panpulmonata</taxon>
        <taxon>Sacoglossa</taxon>
        <taxon>Placobranchoidea</taxon>
        <taxon>Plakobranchidae</taxon>
        <taxon>Plakobranchus</taxon>
    </lineage>
</organism>
<reference evidence="1 2" key="1">
    <citation type="journal article" date="2021" name="Elife">
        <title>Chloroplast acquisition without the gene transfer in kleptoplastic sea slugs, Plakobranchus ocellatus.</title>
        <authorList>
            <person name="Maeda T."/>
            <person name="Takahashi S."/>
            <person name="Yoshida T."/>
            <person name="Shimamura S."/>
            <person name="Takaki Y."/>
            <person name="Nagai Y."/>
            <person name="Toyoda A."/>
            <person name="Suzuki Y."/>
            <person name="Arimoto A."/>
            <person name="Ishii H."/>
            <person name="Satoh N."/>
            <person name="Nishiyama T."/>
            <person name="Hasebe M."/>
            <person name="Maruyama T."/>
            <person name="Minagawa J."/>
            <person name="Obokata J."/>
            <person name="Shigenobu S."/>
        </authorList>
    </citation>
    <scope>NUCLEOTIDE SEQUENCE [LARGE SCALE GENOMIC DNA]</scope>
</reference>
<proteinExistence type="predicted"/>
<sequence>MNNIGEAVRTRTRLPTRLSYADHIVLLQQDTDIDKATGAINRDLASLKRFCERWKMQINTSKTAYITFSLSNPVLRKNLDTLMGGESLKRDELQKNLGVSLDHDYVSGATSKTWPIVCGSVP</sequence>
<keyword evidence="2" id="KW-1185">Reference proteome</keyword>
<name>A0AAV4D7B4_9GAST</name>
<accession>A0AAV4D7B4</accession>
<dbReference type="AlphaFoldDB" id="A0AAV4D7B4"/>
<dbReference type="EMBL" id="BLXT01007556">
    <property type="protein sequence ID" value="GFO39936.1"/>
    <property type="molecule type" value="Genomic_DNA"/>
</dbReference>
<dbReference type="Proteomes" id="UP000735302">
    <property type="component" value="Unassembled WGS sequence"/>
</dbReference>
<protein>
    <recommendedName>
        <fullName evidence="3">Reverse transcriptase domain-containing protein</fullName>
    </recommendedName>
</protein>
<comment type="caution">
    <text evidence="1">The sequence shown here is derived from an EMBL/GenBank/DDBJ whole genome shotgun (WGS) entry which is preliminary data.</text>
</comment>
<evidence type="ECO:0000313" key="1">
    <source>
        <dbReference type="EMBL" id="GFO39936.1"/>
    </source>
</evidence>
<evidence type="ECO:0000313" key="2">
    <source>
        <dbReference type="Proteomes" id="UP000735302"/>
    </source>
</evidence>
<evidence type="ECO:0008006" key="3">
    <source>
        <dbReference type="Google" id="ProtNLM"/>
    </source>
</evidence>